<dbReference type="PANTHER" id="PTHR10983">
    <property type="entry name" value="1-ACYLGLYCEROL-3-PHOSPHATE ACYLTRANSFERASE-RELATED"/>
    <property type="match status" value="1"/>
</dbReference>
<feature type="transmembrane region" description="Helical" evidence="4">
    <location>
        <begin position="325"/>
        <end position="346"/>
    </location>
</feature>
<dbReference type="EMBL" id="CATQJA010002709">
    <property type="protein sequence ID" value="CAJ0586892.1"/>
    <property type="molecule type" value="Genomic_DNA"/>
</dbReference>
<evidence type="ECO:0000313" key="6">
    <source>
        <dbReference type="EMBL" id="CAJ0586892.1"/>
    </source>
</evidence>
<feature type="non-terminal residue" evidence="6">
    <location>
        <position position="1"/>
    </location>
</feature>
<dbReference type="AlphaFoldDB" id="A0AA36DGU9"/>
<sequence>MVVYEPASLFVKQPRWDYRLRGVFFAIWLLFSALVVFLLGSPIIPLIFFAPRLHRRVADGIVGLWLQLPCVLLRHLYGFQAHVVGHRIRHDRPALIIMNHRTSLDWMYFWPALSQMDPRLLCTEKITMKSVLRWVPGAGWAMQVASYIFLRRQFAQDEATMARHLRYYSSIGNPYQVLIFPEGTDKCPKATARSSLYAQKNGLADFKYLLQPRVTGFVHMIQEMRRCGYIDFVYDVTIGFGDRLVQNELDLLRHGELAKHVHFRVEEVAIDRLPADDEGLKEWLMGRWAEKEKILKSFYDRTDNSKTFEMPAGGQDWPLQTRDAIFQNILAGCLSVVINVWALGLWQWPAQRLYVLVVCTLFAWIGYRYDGWERITADSFNPPP</sequence>
<dbReference type="Proteomes" id="UP001177023">
    <property type="component" value="Unassembled WGS sequence"/>
</dbReference>
<dbReference type="GO" id="GO:0016746">
    <property type="term" value="F:acyltransferase activity"/>
    <property type="evidence" value="ECO:0007669"/>
    <property type="project" value="UniProtKB-KW"/>
</dbReference>
<comment type="similarity">
    <text evidence="1">Belongs to the 1-acyl-sn-glycerol-3-phosphate acyltransferase family.</text>
</comment>
<comment type="caution">
    <text evidence="6">The sequence shown here is derived from an EMBL/GenBank/DDBJ whole genome shotgun (WGS) entry which is preliminary data.</text>
</comment>
<gene>
    <name evidence="6" type="ORF">MSPICULIGERA_LOCUS24874</name>
</gene>
<dbReference type="InterPro" id="IPR002123">
    <property type="entry name" value="Plipid/glycerol_acylTrfase"/>
</dbReference>
<keyword evidence="3" id="KW-0012">Acyltransferase</keyword>
<dbReference type="InterPro" id="IPR032098">
    <property type="entry name" value="Acyltransf_C"/>
</dbReference>
<organism evidence="6 7">
    <name type="scientific">Mesorhabditis spiculigera</name>
    <dbReference type="NCBI Taxonomy" id="96644"/>
    <lineage>
        <taxon>Eukaryota</taxon>
        <taxon>Metazoa</taxon>
        <taxon>Ecdysozoa</taxon>
        <taxon>Nematoda</taxon>
        <taxon>Chromadorea</taxon>
        <taxon>Rhabditida</taxon>
        <taxon>Rhabditina</taxon>
        <taxon>Rhabditomorpha</taxon>
        <taxon>Rhabditoidea</taxon>
        <taxon>Rhabditidae</taxon>
        <taxon>Mesorhabditinae</taxon>
        <taxon>Mesorhabditis</taxon>
    </lineage>
</organism>
<dbReference type="GO" id="GO:0036149">
    <property type="term" value="P:phosphatidylinositol acyl-chain remodeling"/>
    <property type="evidence" value="ECO:0007669"/>
    <property type="project" value="TreeGrafter"/>
</dbReference>
<feature type="transmembrane region" description="Helical" evidence="4">
    <location>
        <begin position="352"/>
        <end position="369"/>
    </location>
</feature>
<evidence type="ECO:0000313" key="7">
    <source>
        <dbReference type="Proteomes" id="UP001177023"/>
    </source>
</evidence>
<protein>
    <recommendedName>
        <fullName evidence="5">Phospholipid/glycerol acyltransferase domain-containing protein</fullName>
    </recommendedName>
</protein>
<name>A0AA36DGU9_9BILA</name>
<evidence type="ECO:0000259" key="5">
    <source>
        <dbReference type="SMART" id="SM00563"/>
    </source>
</evidence>
<evidence type="ECO:0000256" key="3">
    <source>
        <dbReference type="ARBA" id="ARBA00023315"/>
    </source>
</evidence>
<dbReference type="CDD" id="cd07990">
    <property type="entry name" value="LPLAT_LCLAT1-like"/>
    <property type="match status" value="1"/>
</dbReference>
<keyword evidence="4" id="KW-0812">Transmembrane</keyword>
<dbReference type="GO" id="GO:0005783">
    <property type="term" value="C:endoplasmic reticulum"/>
    <property type="evidence" value="ECO:0007669"/>
    <property type="project" value="TreeGrafter"/>
</dbReference>
<reference evidence="6" key="1">
    <citation type="submission" date="2023-06" db="EMBL/GenBank/DDBJ databases">
        <authorList>
            <person name="Delattre M."/>
        </authorList>
    </citation>
    <scope>NUCLEOTIDE SEQUENCE</scope>
    <source>
        <strain evidence="6">AF72</strain>
    </source>
</reference>
<feature type="transmembrane region" description="Helical" evidence="4">
    <location>
        <begin position="23"/>
        <end position="49"/>
    </location>
</feature>
<dbReference type="Pfam" id="PF16076">
    <property type="entry name" value="Acyltransf_C"/>
    <property type="match status" value="1"/>
</dbReference>
<keyword evidence="2" id="KW-0808">Transferase</keyword>
<evidence type="ECO:0000256" key="2">
    <source>
        <dbReference type="ARBA" id="ARBA00022679"/>
    </source>
</evidence>
<keyword evidence="4" id="KW-1133">Transmembrane helix</keyword>
<dbReference type="SMART" id="SM00563">
    <property type="entry name" value="PlsC"/>
    <property type="match status" value="1"/>
</dbReference>
<dbReference type="SUPFAM" id="SSF69593">
    <property type="entry name" value="Glycerol-3-phosphate (1)-acyltransferase"/>
    <property type="match status" value="1"/>
</dbReference>
<evidence type="ECO:0000256" key="1">
    <source>
        <dbReference type="ARBA" id="ARBA00008655"/>
    </source>
</evidence>
<dbReference type="Pfam" id="PF01553">
    <property type="entry name" value="Acyltransferase"/>
    <property type="match status" value="1"/>
</dbReference>
<proteinExistence type="inferred from homology"/>
<keyword evidence="7" id="KW-1185">Reference proteome</keyword>
<dbReference type="PANTHER" id="PTHR10983:SF19">
    <property type="entry name" value="PHOSPHOLIPID_GLYCEROL ACYLTRANSFERASE DOMAIN-CONTAINING PROTEIN"/>
    <property type="match status" value="1"/>
</dbReference>
<evidence type="ECO:0000256" key="4">
    <source>
        <dbReference type="SAM" id="Phobius"/>
    </source>
</evidence>
<accession>A0AA36DGU9</accession>
<feature type="domain" description="Phospholipid/glycerol acyltransferase" evidence="5">
    <location>
        <begin position="94"/>
        <end position="218"/>
    </location>
</feature>
<keyword evidence="4" id="KW-0472">Membrane</keyword>